<feature type="compositionally biased region" description="Polar residues" evidence="7">
    <location>
        <begin position="433"/>
        <end position="446"/>
    </location>
</feature>
<dbReference type="InterPro" id="IPR045316">
    <property type="entry name" value="Msc2-like"/>
</dbReference>
<feature type="compositionally biased region" description="Polar residues" evidence="7">
    <location>
        <begin position="48"/>
        <end position="59"/>
    </location>
</feature>
<dbReference type="InterPro" id="IPR058533">
    <property type="entry name" value="Cation_efflux_TM"/>
</dbReference>
<feature type="domain" description="Cation efflux protein transmembrane" evidence="8">
    <location>
        <begin position="212"/>
        <end position="410"/>
    </location>
</feature>
<feature type="transmembrane region" description="Helical" evidence="6">
    <location>
        <begin position="205"/>
        <end position="227"/>
    </location>
</feature>
<feature type="region of interest" description="Disordered" evidence="7">
    <location>
        <begin position="83"/>
        <end position="104"/>
    </location>
</feature>
<evidence type="ECO:0000313" key="9">
    <source>
        <dbReference type="EMBL" id="KAL1875276.1"/>
    </source>
</evidence>
<evidence type="ECO:0000259" key="8">
    <source>
        <dbReference type="Pfam" id="PF01545"/>
    </source>
</evidence>
<keyword evidence="3 6" id="KW-0812">Transmembrane</keyword>
<feature type="transmembrane region" description="Helical" evidence="6">
    <location>
        <begin position="180"/>
        <end position="199"/>
    </location>
</feature>
<evidence type="ECO:0000256" key="2">
    <source>
        <dbReference type="ARBA" id="ARBA00022448"/>
    </source>
</evidence>
<dbReference type="PANTHER" id="PTHR45755:SF5">
    <property type="entry name" value="ZINC TRANSPORTER"/>
    <property type="match status" value="1"/>
</dbReference>
<feature type="region of interest" description="Disordered" evidence="7">
    <location>
        <begin position="419"/>
        <end position="451"/>
    </location>
</feature>
<feature type="transmembrane region" description="Helical" evidence="6">
    <location>
        <begin position="248"/>
        <end position="266"/>
    </location>
</feature>
<evidence type="ECO:0000256" key="6">
    <source>
        <dbReference type="RuleBase" id="RU369017"/>
    </source>
</evidence>
<gene>
    <name evidence="9" type="ORF">VTK73DRAFT_10232</name>
</gene>
<proteinExistence type="inferred from homology"/>
<comment type="function">
    <text evidence="6">Functions as a zinc transporter.</text>
</comment>
<comment type="caution">
    <text evidence="9">The sequence shown here is derived from an EMBL/GenBank/DDBJ whole genome shotgun (WGS) entry which is preliminary data.</text>
</comment>
<organism evidence="9 10">
    <name type="scientific">Phialemonium thermophilum</name>
    <dbReference type="NCBI Taxonomy" id="223376"/>
    <lineage>
        <taxon>Eukaryota</taxon>
        <taxon>Fungi</taxon>
        <taxon>Dikarya</taxon>
        <taxon>Ascomycota</taxon>
        <taxon>Pezizomycotina</taxon>
        <taxon>Sordariomycetes</taxon>
        <taxon>Sordariomycetidae</taxon>
        <taxon>Cephalothecales</taxon>
        <taxon>Cephalothecaceae</taxon>
        <taxon>Phialemonium</taxon>
    </lineage>
</organism>
<protein>
    <recommendedName>
        <fullName evidence="6">Zinc transporter</fullName>
    </recommendedName>
</protein>
<dbReference type="Pfam" id="PF01545">
    <property type="entry name" value="Cation_efflux"/>
    <property type="match status" value="1"/>
</dbReference>
<feature type="transmembrane region" description="Helical" evidence="6">
    <location>
        <begin position="388"/>
        <end position="410"/>
    </location>
</feature>
<evidence type="ECO:0000256" key="5">
    <source>
        <dbReference type="ARBA" id="ARBA00023136"/>
    </source>
</evidence>
<dbReference type="InterPro" id="IPR027469">
    <property type="entry name" value="Cation_efflux_TMD_sf"/>
</dbReference>
<keyword evidence="2 6" id="KW-0813">Transport</keyword>
<dbReference type="SUPFAM" id="SSF161111">
    <property type="entry name" value="Cation efflux protein transmembrane domain-like"/>
    <property type="match status" value="1"/>
</dbReference>
<feature type="compositionally biased region" description="Low complexity" evidence="7">
    <location>
        <begin position="60"/>
        <end position="70"/>
    </location>
</feature>
<evidence type="ECO:0000256" key="4">
    <source>
        <dbReference type="ARBA" id="ARBA00022989"/>
    </source>
</evidence>
<keyword evidence="6" id="KW-0256">Endoplasmic reticulum</keyword>
<keyword evidence="10" id="KW-1185">Reference proteome</keyword>
<dbReference type="Proteomes" id="UP001586593">
    <property type="component" value="Unassembled WGS sequence"/>
</dbReference>
<feature type="transmembrane region" description="Helical" evidence="6">
    <location>
        <begin position="298"/>
        <end position="319"/>
    </location>
</feature>
<name>A0ABR3XHU0_9PEZI</name>
<evidence type="ECO:0000313" key="10">
    <source>
        <dbReference type="Proteomes" id="UP001586593"/>
    </source>
</evidence>
<keyword evidence="5 6" id="KW-0472">Membrane</keyword>
<accession>A0ABR3XHU0</accession>
<feature type="compositionally biased region" description="Low complexity" evidence="7">
    <location>
        <begin position="88"/>
        <end position="104"/>
    </location>
</feature>
<dbReference type="Gene3D" id="1.20.1510.10">
    <property type="entry name" value="Cation efflux protein transmembrane domain"/>
    <property type="match status" value="1"/>
</dbReference>
<evidence type="ECO:0000256" key="3">
    <source>
        <dbReference type="ARBA" id="ARBA00022692"/>
    </source>
</evidence>
<keyword evidence="4 6" id="KW-1133">Transmembrane helix</keyword>
<evidence type="ECO:0000256" key="1">
    <source>
        <dbReference type="ARBA" id="ARBA00004141"/>
    </source>
</evidence>
<sequence>MASALGRRGPPSTLSPKPPTIIAPEDDKGNLDATRVASLSGDPFLSPSALTASGTASQRSPGLLHSPGGSPLLHPQWHLLRPPTPTFAMSDDAAEAAPGAQALPGPSPFNFKTQFISTSPVKSNIGQRRGHRYKHSSISAQHQIFQEPPPRPPPVLPASLPIPTLREAWASMQRDQRARLYWCCCHAAVAVYVFFRAGTSLAATALSHLVFFDVGSAAVCVAIDVLGNFDVWRRSTIRHPFGLQRAEVLAGFAMSVFLVFGGFDLLSHELKHVLEGVGGHAPHHPPNHPPHHHDSPQAGAIDAASLAAVASTLISAYGLRNHGRIRKVMRVPLPLPWLARLLPAFADGGMGVLTNPFHFLTLFFSFLMLVLPLMGIGPFLWLDRAICAAIAVSMFVLGSRLAVAQGLILLMSYSERKSAPAPSSSCSQPPPSKTDSGASPSDSLGDTRSGRNRTVSAVVCEIEAEPQVSRVEEAQFWQVHYGLAMANLRVRVVRGCDDTALSRLRARVSRLVNNRLGEGYGRGAGLRWEVTVQTSAEL</sequence>
<dbReference type="PANTHER" id="PTHR45755">
    <property type="match status" value="1"/>
</dbReference>
<keyword evidence="6" id="KW-0406">Ion transport</keyword>
<comment type="subcellular location">
    <subcellularLocation>
        <location evidence="6">Endoplasmic reticulum membrane</location>
        <topology evidence="6">Multi-pass membrane protein</topology>
    </subcellularLocation>
    <subcellularLocation>
        <location evidence="1">Membrane</location>
        <topology evidence="1">Multi-pass membrane protein</topology>
    </subcellularLocation>
</comment>
<reference evidence="9 10" key="1">
    <citation type="journal article" date="2024" name="Commun. Biol.">
        <title>Comparative genomic analysis of thermophilic fungi reveals convergent evolutionary adaptations and gene losses.</title>
        <authorList>
            <person name="Steindorff A.S."/>
            <person name="Aguilar-Pontes M.V."/>
            <person name="Robinson A.J."/>
            <person name="Andreopoulos B."/>
            <person name="LaButti K."/>
            <person name="Kuo A."/>
            <person name="Mondo S."/>
            <person name="Riley R."/>
            <person name="Otillar R."/>
            <person name="Haridas S."/>
            <person name="Lipzen A."/>
            <person name="Grimwood J."/>
            <person name="Schmutz J."/>
            <person name="Clum A."/>
            <person name="Reid I.D."/>
            <person name="Moisan M.C."/>
            <person name="Butler G."/>
            <person name="Nguyen T.T.M."/>
            <person name="Dewar K."/>
            <person name="Conant G."/>
            <person name="Drula E."/>
            <person name="Henrissat B."/>
            <person name="Hansel C."/>
            <person name="Singer S."/>
            <person name="Hutchinson M.I."/>
            <person name="de Vries R.P."/>
            <person name="Natvig D.O."/>
            <person name="Powell A.J."/>
            <person name="Tsang A."/>
            <person name="Grigoriev I.V."/>
        </authorList>
    </citation>
    <scope>NUCLEOTIDE SEQUENCE [LARGE SCALE GENOMIC DNA]</scope>
    <source>
        <strain evidence="9 10">ATCC 24622</strain>
    </source>
</reference>
<feature type="region of interest" description="Disordered" evidence="7">
    <location>
        <begin position="1"/>
        <end position="70"/>
    </location>
</feature>
<comment type="similarity">
    <text evidence="6">Belongs to the cation diffusion facilitator (CDF) transporter (TC 2.A.4) family. SLC30A subfamily.</text>
</comment>
<evidence type="ECO:0000256" key="7">
    <source>
        <dbReference type="SAM" id="MobiDB-lite"/>
    </source>
</evidence>
<feature type="transmembrane region" description="Helical" evidence="6">
    <location>
        <begin position="359"/>
        <end position="382"/>
    </location>
</feature>
<dbReference type="EMBL" id="JAZHXJ010000095">
    <property type="protein sequence ID" value="KAL1875276.1"/>
    <property type="molecule type" value="Genomic_DNA"/>
</dbReference>